<dbReference type="AlphaFoldDB" id="A0A2K3N5H7"/>
<reference evidence="2 3" key="2">
    <citation type="journal article" date="2017" name="Front. Plant Sci.">
        <title>Gene Classification and Mining of Molecular Markers Useful in Red Clover (Trifolium pratense) Breeding.</title>
        <authorList>
            <person name="Istvanek J."/>
            <person name="Dluhosova J."/>
            <person name="Dluhos P."/>
            <person name="Patkova L."/>
            <person name="Nedelnik J."/>
            <person name="Repkova J."/>
        </authorList>
    </citation>
    <scope>NUCLEOTIDE SEQUENCE [LARGE SCALE GENOMIC DNA]</scope>
    <source>
        <strain evidence="3">cv. Tatra</strain>
        <tissue evidence="2">Young leaves</tissue>
    </source>
</reference>
<evidence type="ECO:0000259" key="1">
    <source>
        <dbReference type="SMART" id="SM00256"/>
    </source>
</evidence>
<proteinExistence type="predicted"/>
<comment type="caution">
    <text evidence="2">The sequence shown here is derived from an EMBL/GenBank/DDBJ whole genome shotgun (WGS) entry which is preliminary data.</text>
</comment>
<dbReference type="STRING" id="57577.A0A2K3N5H7"/>
<dbReference type="InterPro" id="IPR006527">
    <property type="entry name" value="F-box-assoc_dom_typ1"/>
</dbReference>
<reference evidence="2 3" key="1">
    <citation type="journal article" date="2014" name="Am. J. Bot.">
        <title>Genome assembly and annotation for red clover (Trifolium pratense; Fabaceae).</title>
        <authorList>
            <person name="Istvanek J."/>
            <person name="Jaros M."/>
            <person name="Krenek A."/>
            <person name="Repkova J."/>
        </authorList>
    </citation>
    <scope>NUCLEOTIDE SEQUENCE [LARGE SCALE GENOMIC DNA]</scope>
    <source>
        <strain evidence="3">cv. Tatra</strain>
        <tissue evidence="2">Young leaves</tissue>
    </source>
</reference>
<evidence type="ECO:0000313" key="3">
    <source>
        <dbReference type="Proteomes" id="UP000236291"/>
    </source>
</evidence>
<accession>A0A2K3N5H7</accession>
<protein>
    <submittedName>
        <fullName evidence="2">F-box/kelch-repeat protein</fullName>
    </submittedName>
</protein>
<dbReference type="CDD" id="cd22157">
    <property type="entry name" value="F-box_AtFBW1-like"/>
    <property type="match status" value="1"/>
</dbReference>
<name>A0A2K3N5H7_TRIPR</name>
<feature type="domain" description="F-box" evidence="1">
    <location>
        <begin position="30"/>
        <end position="71"/>
    </location>
</feature>
<dbReference type="InterPro" id="IPR036047">
    <property type="entry name" value="F-box-like_dom_sf"/>
</dbReference>
<dbReference type="NCBIfam" id="TIGR01640">
    <property type="entry name" value="F_box_assoc_1"/>
    <property type="match status" value="1"/>
</dbReference>
<dbReference type="Pfam" id="PF07734">
    <property type="entry name" value="FBA_1"/>
    <property type="match status" value="1"/>
</dbReference>
<dbReference type="InterPro" id="IPR001810">
    <property type="entry name" value="F-box_dom"/>
</dbReference>
<dbReference type="Gene3D" id="1.20.1280.50">
    <property type="match status" value="1"/>
</dbReference>
<dbReference type="InterPro" id="IPR050796">
    <property type="entry name" value="SCF_F-box_component"/>
</dbReference>
<dbReference type="EMBL" id="ASHM01016444">
    <property type="protein sequence ID" value="PNX98254.1"/>
    <property type="molecule type" value="Genomic_DNA"/>
</dbReference>
<dbReference type="ExpressionAtlas" id="A0A2K3N5H7">
    <property type="expression patterns" value="baseline"/>
</dbReference>
<dbReference type="SUPFAM" id="SSF81383">
    <property type="entry name" value="F-box domain"/>
    <property type="match status" value="1"/>
</dbReference>
<dbReference type="PANTHER" id="PTHR31672">
    <property type="entry name" value="BNACNNG10540D PROTEIN"/>
    <property type="match status" value="1"/>
</dbReference>
<dbReference type="SMART" id="SM00256">
    <property type="entry name" value="FBOX"/>
    <property type="match status" value="1"/>
</dbReference>
<dbReference type="InterPro" id="IPR017451">
    <property type="entry name" value="F-box-assoc_interact_dom"/>
</dbReference>
<evidence type="ECO:0000313" key="2">
    <source>
        <dbReference type="EMBL" id="PNX98254.1"/>
    </source>
</evidence>
<organism evidence="2 3">
    <name type="scientific">Trifolium pratense</name>
    <name type="common">Red clover</name>
    <dbReference type="NCBI Taxonomy" id="57577"/>
    <lineage>
        <taxon>Eukaryota</taxon>
        <taxon>Viridiplantae</taxon>
        <taxon>Streptophyta</taxon>
        <taxon>Embryophyta</taxon>
        <taxon>Tracheophyta</taxon>
        <taxon>Spermatophyta</taxon>
        <taxon>Magnoliopsida</taxon>
        <taxon>eudicotyledons</taxon>
        <taxon>Gunneridae</taxon>
        <taxon>Pentapetalae</taxon>
        <taxon>rosids</taxon>
        <taxon>fabids</taxon>
        <taxon>Fabales</taxon>
        <taxon>Fabaceae</taxon>
        <taxon>Papilionoideae</taxon>
        <taxon>50 kb inversion clade</taxon>
        <taxon>NPAAA clade</taxon>
        <taxon>Hologalegina</taxon>
        <taxon>IRL clade</taxon>
        <taxon>Trifolieae</taxon>
        <taxon>Trifolium</taxon>
    </lineage>
</organism>
<sequence>MQPIIDETSAVNNQHSPSLSSVDYLHLPSLPLYLVEEEILSRLPVKLLSQIRCVCKSWNSLISNPRFAKKHLGMSTTRRLYFLSNSVSFRKNIITSCPIQCVYTTMSTNITNLEYPRNNCHYSIVGSCNGILCVAHETSSKSFIQLWNPSIRKVKKLPPFEESPYPPYGFIYGFGYDFVTDNYKVVVISFYSMPDDFTKKIEVKVNTLGTNFWKNLQEFPFNGKPDNIASGIFVSGTINWLASKHWHHSPCFIVSLDLGKESFQKILLPDYGEEDVSILYLSVLRDCLCMMYGHDVWIMKEFGNKESWTKLFSVSDMRDPSKSSYLTKTVYTFDDGQVLLQALVDRNSKLIVYDPRIDTFKFSKFQINNVYDPTSPDGPEVCIESLISPFSK</sequence>
<dbReference type="Pfam" id="PF00646">
    <property type="entry name" value="F-box"/>
    <property type="match status" value="1"/>
</dbReference>
<dbReference type="Proteomes" id="UP000236291">
    <property type="component" value="Unassembled WGS sequence"/>
</dbReference>
<gene>
    <name evidence="2" type="ORF">L195_g021496</name>
</gene>
<dbReference type="PANTHER" id="PTHR31672:SF13">
    <property type="entry name" value="F-BOX PROTEIN CPR30-LIKE"/>
    <property type="match status" value="1"/>
</dbReference>